<dbReference type="OrthoDB" id="76898at2759"/>
<dbReference type="InterPro" id="IPR037196">
    <property type="entry name" value="HSP90_C"/>
</dbReference>
<dbReference type="InterPro" id="IPR001404">
    <property type="entry name" value="Hsp90_fam"/>
</dbReference>
<keyword evidence="2" id="KW-0143">Chaperone</keyword>
<feature type="region of interest" description="Disordered" evidence="3">
    <location>
        <begin position="145"/>
        <end position="207"/>
    </location>
</feature>
<comment type="similarity">
    <text evidence="1">Belongs to the heat shock protein 90 family.</text>
</comment>
<dbReference type="eggNOG" id="KOG3533">
    <property type="taxonomic scope" value="Eukaryota"/>
</dbReference>
<dbReference type="GO" id="GO:0140662">
    <property type="term" value="F:ATP-dependent protein folding chaperone"/>
    <property type="evidence" value="ECO:0007669"/>
    <property type="project" value="InterPro"/>
</dbReference>
<dbReference type="GO" id="GO:0051082">
    <property type="term" value="F:unfolded protein binding"/>
    <property type="evidence" value="ECO:0007669"/>
    <property type="project" value="InterPro"/>
</dbReference>
<feature type="compositionally biased region" description="Polar residues" evidence="3">
    <location>
        <begin position="193"/>
        <end position="202"/>
    </location>
</feature>
<dbReference type="Proteomes" id="UP000000305">
    <property type="component" value="Unassembled WGS sequence"/>
</dbReference>
<dbReference type="HOGENOM" id="CLU_538166_0_0_1"/>
<dbReference type="GO" id="GO:0005524">
    <property type="term" value="F:ATP binding"/>
    <property type="evidence" value="ECO:0007669"/>
    <property type="project" value="InterPro"/>
</dbReference>
<dbReference type="STRING" id="6669.E9I1E3"/>
<dbReference type="GO" id="GO:0006816">
    <property type="term" value="P:calcium ion transport"/>
    <property type="evidence" value="ECO:0007669"/>
    <property type="project" value="InterPro"/>
</dbReference>
<evidence type="ECO:0000256" key="2">
    <source>
        <dbReference type="ARBA" id="ARBA00023186"/>
    </source>
</evidence>
<feature type="compositionally biased region" description="Low complexity" evidence="3">
    <location>
        <begin position="166"/>
        <end position="176"/>
    </location>
</feature>
<gene>
    <name evidence="4" type="ORF">DAPPUDRAFT_120448</name>
</gene>
<accession>E9I1E3</accession>
<feature type="compositionally biased region" description="Basic and acidic residues" evidence="3">
    <location>
        <begin position="337"/>
        <end position="353"/>
    </location>
</feature>
<dbReference type="InterPro" id="IPR015925">
    <property type="entry name" value="Ryanodine_IP3_receptor"/>
</dbReference>
<keyword evidence="5" id="KW-1185">Reference proteome</keyword>
<feature type="compositionally biased region" description="Gly residues" evidence="3">
    <location>
        <begin position="97"/>
        <end position="106"/>
    </location>
</feature>
<feature type="region of interest" description="Disordered" evidence="3">
    <location>
        <begin position="74"/>
        <end position="125"/>
    </location>
</feature>
<dbReference type="EMBL" id="GL733769">
    <property type="protein sequence ID" value="EFX62187.1"/>
    <property type="molecule type" value="Genomic_DNA"/>
</dbReference>
<reference evidence="4 5" key="1">
    <citation type="journal article" date="2011" name="Science">
        <title>The ecoresponsive genome of Daphnia pulex.</title>
        <authorList>
            <person name="Colbourne J.K."/>
            <person name="Pfrender M.E."/>
            <person name="Gilbert D."/>
            <person name="Thomas W.K."/>
            <person name="Tucker A."/>
            <person name="Oakley T.H."/>
            <person name="Tokishita S."/>
            <person name="Aerts A."/>
            <person name="Arnold G.J."/>
            <person name="Basu M.K."/>
            <person name="Bauer D.J."/>
            <person name="Caceres C.E."/>
            <person name="Carmel L."/>
            <person name="Casola C."/>
            <person name="Choi J.H."/>
            <person name="Detter J.C."/>
            <person name="Dong Q."/>
            <person name="Dusheyko S."/>
            <person name="Eads B.D."/>
            <person name="Frohlich T."/>
            <person name="Geiler-Samerotte K.A."/>
            <person name="Gerlach D."/>
            <person name="Hatcher P."/>
            <person name="Jogdeo S."/>
            <person name="Krijgsveld J."/>
            <person name="Kriventseva E.V."/>
            <person name="Kultz D."/>
            <person name="Laforsch C."/>
            <person name="Lindquist E."/>
            <person name="Lopez J."/>
            <person name="Manak J.R."/>
            <person name="Muller J."/>
            <person name="Pangilinan J."/>
            <person name="Patwardhan R.P."/>
            <person name="Pitluck S."/>
            <person name="Pritham E.J."/>
            <person name="Rechtsteiner A."/>
            <person name="Rho M."/>
            <person name="Rogozin I.B."/>
            <person name="Sakarya O."/>
            <person name="Salamov A."/>
            <person name="Schaack S."/>
            <person name="Shapiro H."/>
            <person name="Shiga Y."/>
            <person name="Skalitzky C."/>
            <person name="Smith Z."/>
            <person name="Souvorov A."/>
            <person name="Sung W."/>
            <person name="Tang Z."/>
            <person name="Tsuchiya D."/>
            <person name="Tu H."/>
            <person name="Vos H."/>
            <person name="Wang M."/>
            <person name="Wolf Y.I."/>
            <person name="Yamagata H."/>
            <person name="Yamada T."/>
            <person name="Ye Y."/>
            <person name="Shaw J.R."/>
            <person name="Andrews J."/>
            <person name="Crease T.J."/>
            <person name="Tang H."/>
            <person name="Lucas S.M."/>
            <person name="Robertson H.M."/>
            <person name="Bork P."/>
            <person name="Koonin E.V."/>
            <person name="Zdobnov E.M."/>
            <person name="Grigoriev I.V."/>
            <person name="Lynch M."/>
            <person name="Boore J.L."/>
        </authorList>
    </citation>
    <scope>NUCLEOTIDE SEQUENCE [LARGE SCALE GENOMIC DNA]</scope>
</reference>
<dbReference type="PhylomeDB" id="E9I1E3"/>
<dbReference type="Pfam" id="PF00183">
    <property type="entry name" value="HSP90"/>
    <property type="match status" value="1"/>
</dbReference>
<dbReference type="PANTHER" id="PTHR45816">
    <property type="entry name" value="MIR DOMAIN-CONTAINING PROTEIN"/>
    <property type="match status" value="1"/>
</dbReference>
<dbReference type="GO" id="GO:0016887">
    <property type="term" value="F:ATP hydrolysis activity"/>
    <property type="evidence" value="ECO:0007669"/>
    <property type="project" value="InterPro"/>
</dbReference>
<name>E9I1E3_DAPPU</name>
<protein>
    <submittedName>
        <fullName evidence="4">Uncharacterized protein</fullName>
    </submittedName>
</protein>
<feature type="non-terminal residue" evidence="4">
    <location>
        <position position="1"/>
    </location>
</feature>
<evidence type="ECO:0000256" key="1">
    <source>
        <dbReference type="ARBA" id="ARBA00008239"/>
    </source>
</evidence>
<evidence type="ECO:0000313" key="5">
    <source>
        <dbReference type="Proteomes" id="UP000000305"/>
    </source>
</evidence>
<dbReference type="AlphaFoldDB" id="E9I1E3"/>
<dbReference type="InParanoid" id="E9I1E3"/>
<proteinExistence type="inferred from homology"/>
<evidence type="ECO:0000256" key="3">
    <source>
        <dbReference type="SAM" id="MobiDB-lite"/>
    </source>
</evidence>
<sequence>PGTEARKKCNNGGFIRRLIKHTERLLEDKEEKLCIQVLITLRQMMNFDVHNGEKGDALRKNLLVRYFAKPASHSSKKTELNGESGISTAGIHSTLSGGSGGGGGVGQSSSLTTHGPGGRLLSRDEIRRYRPTLSWKRSSWASPCLKAATPSSSGVSTRNCSRPRRAPSSSRCSTTKSKSRKRKSGPPCRSHTTEMASTGNNKLQDHSHEMKDHFPYDMKMKHQRMMSTRASNGNVTVGERMDPYSDSWNSSWLDNSTTKTLSSVNSTLEDLLLCENHNRDLQNFLQAQSNKNSYNFGVRDTHVPRLHLRIDDGRTGTTENGSCFRVEKQRLQVVAGRHEKSWRQRERGKDPVQHESSPIGGRCLQSNIINAAIYHQKLVGGEEAASPKEVGQNIYILCHQLAQHNKELAALMKPPPVDGVSGDVAVQYYANHTAQIEIIIVTSQYGWTANMERIMKAQALRDTFTMGYMAAKKHLEINSDHPIVKALRVKAEADKNDKAVKDLFMLL</sequence>
<dbReference type="KEGG" id="dpx:DAPPUDRAFT_120448"/>
<evidence type="ECO:0000313" key="4">
    <source>
        <dbReference type="EMBL" id="EFX62187.1"/>
    </source>
</evidence>
<dbReference type="SUPFAM" id="SSF110942">
    <property type="entry name" value="HSP90 C-terminal domain"/>
    <property type="match status" value="1"/>
</dbReference>
<dbReference type="eggNOG" id="KOG0019">
    <property type="taxonomic scope" value="Eukaryota"/>
</dbReference>
<feature type="compositionally biased region" description="Polar residues" evidence="3">
    <location>
        <begin position="84"/>
        <end position="95"/>
    </location>
</feature>
<organism evidence="4 5">
    <name type="scientific">Daphnia pulex</name>
    <name type="common">Water flea</name>
    <dbReference type="NCBI Taxonomy" id="6669"/>
    <lineage>
        <taxon>Eukaryota</taxon>
        <taxon>Metazoa</taxon>
        <taxon>Ecdysozoa</taxon>
        <taxon>Arthropoda</taxon>
        <taxon>Crustacea</taxon>
        <taxon>Branchiopoda</taxon>
        <taxon>Diplostraca</taxon>
        <taxon>Cladocera</taxon>
        <taxon>Anomopoda</taxon>
        <taxon>Daphniidae</taxon>
        <taxon>Daphnia</taxon>
    </lineage>
</organism>
<dbReference type="PANTHER" id="PTHR45816:SF4">
    <property type="entry name" value="RYR_IP3R HOMOLOGY ASSOCIATED DOMAIN-CONTAINING PROTEIN"/>
    <property type="match status" value="1"/>
</dbReference>
<dbReference type="Gene3D" id="1.20.120.790">
    <property type="entry name" value="Heat shock protein 90, C-terminal domain"/>
    <property type="match status" value="1"/>
</dbReference>
<feature type="region of interest" description="Disordered" evidence="3">
    <location>
        <begin position="337"/>
        <end position="358"/>
    </location>
</feature>